<keyword evidence="1" id="KW-0547">Nucleotide-binding</keyword>
<feature type="domain" description="ATP-grasp" evidence="2">
    <location>
        <begin position="134"/>
        <end position="315"/>
    </location>
</feature>
<evidence type="ECO:0000313" key="3">
    <source>
        <dbReference type="EMBL" id="MDG4715585.1"/>
    </source>
</evidence>
<dbReference type="Proteomes" id="UP001529085">
    <property type="component" value="Unassembled WGS sequence"/>
</dbReference>
<dbReference type="InterPro" id="IPR013815">
    <property type="entry name" value="ATP_grasp_subdomain_1"/>
</dbReference>
<gene>
    <name evidence="3" type="ORF">P7122_06870</name>
</gene>
<dbReference type="EMBL" id="JARSBN010000003">
    <property type="protein sequence ID" value="MDG4715585.1"/>
    <property type="molecule type" value="Genomic_DNA"/>
</dbReference>
<comment type="caution">
    <text evidence="3">The sequence shown here is derived from an EMBL/GenBank/DDBJ whole genome shotgun (WGS) entry which is preliminary data.</text>
</comment>
<sequence>MKNSPNTFSILIPDGETTLLSNVVHSLSLIKGVKIYVLSSHKKKYFKYSIDNSCFKHSRFIEKFIHYKNTTTQDWINRIDDTVEIYNIDLILPIFDVSTKRILEHLSLLRNTSKLCALSDLNDFETAIRKDLLFLFLKSKNLPCPDGIIVDSAFNIEAADINFPIVAKPTYGFNGGMGVKLLKNKEELREYISTSKSEDPILLQKFIKGFDVTCNVFCDNGDIKAYTMQKAAMVKNVKVTPQFEFSFFHDEALLKLMMNLMKGLNWSGVANIDFRFDEVDNTYKIIEINPRFWLNTEASALAGVNFPYLYCLSALNKDIEFKPVKEGVFLHLKALVKHLQRNPFLIFKINYLFNNTPFRFIIKDPLVVWCKFVWRSNNIISSKILKRKPS</sequence>
<reference evidence="3 4" key="1">
    <citation type="submission" date="2023-03" db="EMBL/GenBank/DDBJ databases">
        <title>Strain YYF002 represents a novel species in the genus Winogradskyella isolated from seawater.</title>
        <authorList>
            <person name="Fu Z.-Y."/>
        </authorList>
    </citation>
    <scope>NUCLEOTIDE SEQUENCE [LARGE SCALE GENOMIC DNA]</scope>
    <source>
        <strain evidence="3 4">YYF002</strain>
    </source>
</reference>
<dbReference type="PANTHER" id="PTHR23132">
    <property type="entry name" value="D-ALANINE--D-ALANINE LIGASE"/>
    <property type="match status" value="1"/>
</dbReference>
<dbReference type="RefSeq" id="WP_278005041.1">
    <property type="nucleotide sequence ID" value="NZ_JARSBN010000003.1"/>
</dbReference>
<keyword evidence="1" id="KW-0067">ATP-binding</keyword>
<dbReference type="Gene3D" id="3.30.1490.20">
    <property type="entry name" value="ATP-grasp fold, A domain"/>
    <property type="match status" value="1"/>
</dbReference>
<evidence type="ECO:0000259" key="2">
    <source>
        <dbReference type="PROSITE" id="PS50975"/>
    </source>
</evidence>
<dbReference type="Pfam" id="PF02786">
    <property type="entry name" value="CPSase_L_D2"/>
    <property type="match status" value="1"/>
</dbReference>
<name>A0ABT6G0L3_9FLAO</name>
<protein>
    <submittedName>
        <fullName evidence="3">ATP-grasp domain-containing protein</fullName>
    </submittedName>
</protein>
<accession>A0ABT6G0L3</accession>
<organism evidence="3 4">
    <name type="scientific">Winogradskyella marincola</name>
    <dbReference type="NCBI Taxonomy" id="3037795"/>
    <lineage>
        <taxon>Bacteria</taxon>
        <taxon>Pseudomonadati</taxon>
        <taxon>Bacteroidota</taxon>
        <taxon>Flavobacteriia</taxon>
        <taxon>Flavobacteriales</taxon>
        <taxon>Flavobacteriaceae</taxon>
        <taxon>Winogradskyella</taxon>
    </lineage>
</organism>
<dbReference type="InterPro" id="IPR005479">
    <property type="entry name" value="CPAse_ATP-bd"/>
</dbReference>
<keyword evidence="4" id="KW-1185">Reference proteome</keyword>
<dbReference type="SUPFAM" id="SSF56059">
    <property type="entry name" value="Glutathione synthetase ATP-binding domain-like"/>
    <property type="match status" value="1"/>
</dbReference>
<dbReference type="Gene3D" id="3.30.470.20">
    <property type="entry name" value="ATP-grasp fold, B domain"/>
    <property type="match status" value="1"/>
</dbReference>
<dbReference type="InterPro" id="IPR011761">
    <property type="entry name" value="ATP-grasp"/>
</dbReference>
<evidence type="ECO:0000313" key="4">
    <source>
        <dbReference type="Proteomes" id="UP001529085"/>
    </source>
</evidence>
<evidence type="ECO:0000256" key="1">
    <source>
        <dbReference type="PROSITE-ProRule" id="PRU00409"/>
    </source>
</evidence>
<dbReference type="PROSITE" id="PS50975">
    <property type="entry name" value="ATP_GRASP"/>
    <property type="match status" value="1"/>
</dbReference>
<dbReference type="PANTHER" id="PTHR23132:SF14">
    <property type="entry name" value="ATP-GRASP DOMAIN-CONTAINING PROTEIN"/>
    <property type="match status" value="1"/>
</dbReference>
<proteinExistence type="predicted"/>